<dbReference type="Proteomes" id="UP000694545">
    <property type="component" value="Unplaced"/>
</dbReference>
<organism evidence="1 2">
    <name type="scientific">Varanus komodoensis</name>
    <name type="common">Komodo dragon</name>
    <dbReference type="NCBI Taxonomy" id="61221"/>
    <lineage>
        <taxon>Eukaryota</taxon>
        <taxon>Metazoa</taxon>
        <taxon>Chordata</taxon>
        <taxon>Craniata</taxon>
        <taxon>Vertebrata</taxon>
        <taxon>Euteleostomi</taxon>
        <taxon>Lepidosauria</taxon>
        <taxon>Squamata</taxon>
        <taxon>Bifurcata</taxon>
        <taxon>Unidentata</taxon>
        <taxon>Episquamata</taxon>
        <taxon>Toxicofera</taxon>
        <taxon>Anguimorpha</taxon>
        <taxon>Paleoanguimorpha</taxon>
        <taxon>Varanoidea</taxon>
        <taxon>Varanidae</taxon>
        <taxon>Varanus</taxon>
    </lineage>
</organism>
<proteinExistence type="predicted"/>
<name>A0A8D2JEN2_VARKO</name>
<evidence type="ECO:0000313" key="1">
    <source>
        <dbReference type="Ensembl" id="ENSVKKP00000010513.1"/>
    </source>
</evidence>
<dbReference type="AlphaFoldDB" id="A0A8D2JEN2"/>
<keyword evidence="2" id="KW-1185">Reference proteome</keyword>
<dbReference type="Ensembl" id="ENSVKKT00000010769.1">
    <property type="protein sequence ID" value="ENSVKKP00000010513.1"/>
    <property type="gene ID" value="ENSVKKG00000007394.1"/>
</dbReference>
<accession>A0A8D2JEN2</accession>
<reference evidence="1" key="1">
    <citation type="submission" date="2025-08" db="UniProtKB">
        <authorList>
            <consortium name="Ensembl"/>
        </authorList>
    </citation>
    <scope>IDENTIFICATION</scope>
</reference>
<protein>
    <submittedName>
        <fullName evidence="1">Uncharacterized protein</fullName>
    </submittedName>
</protein>
<evidence type="ECO:0000313" key="2">
    <source>
        <dbReference type="Proteomes" id="UP000694545"/>
    </source>
</evidence>
<reference evidence="1" key="2">
    <citation type="submission" date="2025-09" db="UniProtKB">
        <authorList>
            <consortium name="Ensembl"/>
        </authorList>
    </citation>
    <scope>IDENTIFICATION</scope>
</reference>
<sequence length="86" mass="9526">KKKKIEPAVDSCSLILYRSRPSGALQIFWTVNPILRAHCPWDSESKAGSLLILLVRKSCRHVTAEVQGISSILHSHCNKQDLTGTS</sequence>